<evidence type="ECO:0000256" key="1">
    <source>
        <dbReference type="SAM" id="Coils"/>
    </source>
</evidence>
<keyword evidence="1" id="KW-0175">Coiled coil</keyword>
<feature type="transmembrane region" description="Helical" evidence="2">
    <location>
        <begin position="73"/>
        <end position="94"/>
    </location>
</feature>
<keyword evidence="2" id="KW-1133">Transmembrane helix</keyword>
<feature type="transmembrane region" description="Helical" evidence="2">
    <location>
        <begin position="32"/>
        <end position="52"/>
    </location>
</feature>
<sequence length="816" mass="88329">MSSSDFPADTAFEDWEEEEIQTYGESVAERTAGFGAAIAILFYVLITFTFLWKCCCVKWKAPSGFSSDTSRNNFTICMAICIIGMVAALVPISIGSVGVVESGSNIIHRTADLTIEVDEQLMCGVGDATANGDVMCLDGTLGEYLQEIYLSVEDALDTTIDQLDNIEANLTTTLDDVEAELLVSKGILEDMDSLVDQWETDIDIMNEELTALQNTDNTELADFSFLPDSSDLPDASSFASTVDDALVSADDAIASTEDAIDEVDAVINDEFGEIRTDYGDDGSAREDMLGILEDLFDELVDVGGDLVTYNVDITDAGDTYDESTSSTNWASIILFAIAPITAALGAVCAYGCGRGKYSSFMTFNAWSCCFGLEIAVLMGIFGAVTVIVGDVCDNDTTLMTTNVDVSFDVGNTTVVVPDVIVGVLTCPSKPDDGVATPENNLVDILGIIDEFNFTDQFAEIEVDFDESKDIIDDMRTQIDDAKDALGEAAAAVDFDVRNGYDPTDITDPMLEFREQYLPPYPIDLTNSTQMAWLLTIYDQSPTLDAATSGGVSDFFTEFQVEVNAVNTELGNLVNVPSDYASSYTLATSYQLNLTVLNNEFWRDADASGEADAIPPPTDPQYGKYARYGSAGGYAALQAEVTSMEAFQTALDSVEQTNNMAKMNATQVVDAANDIDSVITQIEAKQVELSDSIQAVNASLNMIDDGHDNGFLTDSINVIDNALDAFGGVIDAALEVNGFAFCGVIGDYWRDAWETETCEGLVGNGTTVFYGGMINILFMFMLLLLNCCFMPAHYYERHNKKNNSFDMTVELEMNASK</sequence>
<name>A0A7S1TU24_9STRA</name>
<organism evidence="3">
    <name type="scientific">Phaeomonas parva</name>
    <dbReference type="NCBI Taxonomy" id="124430"/>
    <lineage>
        <taxon>Eukaryota</taxon>
        <taxon>Sar</taxon>
        <taxon>Stramenopiles</taxon>
        <taxon>Ochrophyta</taxon>
        <taxon>Pinguiophyceae</taxon>
        <taxon>Pinguiochrysidales</taxon>
        <taxon>Pinguiochrysidaceae</taxon>
        <taxon>Phaeomonas</taxon>
    </lineage>
</organism>
<keyword evidence="2" id="KW-0472">Membrane</keyword>
<keyword evidence="2" id="KW-0812">Transmembrane</keyword>
<feature type="transmembrane region" description="Helical" evidence="2">
    <location>
        <begin position="363"/>
        <end position="388"/>
    </location>
</feature>
<dbReference type="EMBL" id="HBGJ01008711">
    <property type="protein sequence ID" value="CAD9247137.1"/>
    <property type="molecule type" value="Transcribed_RNA"/>
</dbReference>
<reference evidence="3" key="1">
    <citation type="submission" date="2021-01" db="EMBL/GenBank/DDBJ databases">
        <authorList>
            <person name="Corre E."/>
            <person name="Pelletier E."/>
            <person name="Niang G."/>
            <person name="Scheremetjew M."/>
            <person name="Finn R."/>
            <person name="Kale V."/>
            <person name="Holt S."/>
            <person name="Cochrane G."/>
            <person name="Meng A."/>
            <person name="Brown T."/>
            <person name="Cohen L."/>
        </authorList>
    </citation>
    <scope>NUCLEOTIDE SEQUENCE</scope>
    <source>
        <strain evidence="3">CCMP2877</strain>
    </source>
</reference>
<protein>
    <submittedName>
        <fullName evidence="3">Uncharacterized protein</fullName>
    </submittedName>
</protein>
<feature type="coiled-coil region" evidence="1">
    <location>
        <begin position="160"/>
        <end position="215"/>
    </location>
</feature>
<accession>A0A7S1TU24</accession>
<evidence type="ECO:0000313" key="3">
    <source>
        <dbReference type="EMBL" id="CAD9247137.1"/>
    </source>
</evidence>
<evidence type="ECO:0000256" key="2">
    <source>
        <dbReference type="SAM" id="Phobius"/>
    </source>
</evidence>
<gene>
    <name evidence="3" type="ORF">PPAR1163_LOCUS5489</name>
</gene>
<proteinExistence type="predicted"/>
<feature type="transmembrane region" description="Helical" evidence="2">
    <location>
        <begin position="329"/>
        <end position="351"/>
    </location>
</feature>
<feature type="transmembrane region" description="Helical" evidence="2">
    <location>
        <begin position="767"/>
        <end position="791"/>
    </location>
</feature>
<dbReference type="AlphaFoldDB" id="A0A7S1TU24"/>